<organism evidence="1 2">
    <name type="scientific">Leptospira noguchii str. 2007001578</name>
    <dbReference type="NCBI Taxonomy" id="1049974"/>
    <lineage>
        <taxon>Bacteria</taxon>
        <taxon>Pseudomonadati</taxon>
        <taxon>Spirochaetota</taxon>
        <taxon>Spirochaetia</taxon>
        <taxon>Leptospirales</taxon>
        <taxon>Leptospiraceae</taxon>
        <taxon>Leptospira</taxon>
    </lineage>
</organism>
<accession>A0ABP2TFE7</accession>
<name>A0ABP2TFE7_9LEPT</name>
<protein>
    <recommendedName>
        <fullName evidence="3">Apea-like HEPN domain-containing protein</fullName>
    </recommendedName>
</protein>
<sequence length="299" mass="34760">MPINKQELLRRLSFIKYLFLIGSEQSNKPEPLCNVSVLSFHDSIELFLQLASEHYNISGASNFMEYFDKLESKISITQKETMKRFNKARVAIKHHGNMVPKSEIDSFKISCYNFFLENTLSIFNLNFESISLIDLVVYEKTKEHLAIAEKEILGSNYSKAMAEIAIAFWTMIEGYEDTKKKHYGHSPFFFGREMAFQSSFFMGIEDRKLGEFVDKVKESISSMQSAIKILSLGFDYRKFTKFNLLTPSYTRTIGSYLLTERQSNKYNLDEVQWCFDYVIECCVTLQNFDYSLEIDSDGV</sequence>
<evidence type="ECO:0000313" key="1">
    <source>
        <dbReference type="EMBL" id="EMN02950.1"/>
    </source>
</evidence>
<evidence type="ECO:0000313" key="2">
    <source>
        <dbReference type="Proteomes" id="UP000012099"/>
    </source>
</evidence>
<dbReference type="EMBL" id="AHMH02000001">
    <property type="protein sequence ID" value="EMN02950.1"/>
    <property type="molecule type" value="Genomic_DNA"/>
</dbReference>
<reference evidence="1 2" key="1">
    <citation type="submission" date="2013-01" db="EMBL/GenBank/DDBJ databases">
        <authorList>
            <person name="Harkins D.M."/>
            <person name="Durkin A.S."/>
            <person name="Brinkac L.M."/>
            <person name="Haft D.H."/>
            <person name="Selengut J.D."/>
            <person name="Sanka R."/>
            <person name="DePew J."/>
            <person name="Purushe J."/>
            <person name="Whelen A.C."/>
            <person name="Vinetz J.M."/>
            <person name="Sutton G.G."/>
            <person name="Nierman W.C."/>
            <person name="Fouts D.E."/>
        </authorList>
    </citation>
    <scope>NUCLEOTIDE SEQUENCE [LARGE SCALE GENOMIC DNA]</scope>
    <source>
        <strain evidence="1 2">2007001578</strain>
    </source>
</reference>
<evidence type="ECO:0008006" key="3">
    <source>
        <dbReference type="Google" id="ProtNLM"/>
    </source>
</evidence>
<gene>
    <name evidence="1" type="ORF">LEP1GSC035_3815</name>
</gene>
<dbReference type="RefSeq" id="WP_004426578.1">
    <property type="nucleotide sequence ID" value="NZ_AHMH02000001.1"/>
</dbReference>
<proteinExistence type="predicted"/>
<keyword evidence="2" id="KW-1185">Reference proteome</keyword>
<dbReference type="Proteomes" id="UP000012099">
    <property type="component" value="Unassembled WGS sequence"/>
</dbReference>
<comment type="caution">
    <text evidence="1">The sequence shown here is derived from an EMBL/GenBank/DDBJ whole genome shotgun (WGS) entry which is preliminary data.</text>
</comment>